<feature type="domain" description="RNA polymerase sigma-70 region 2" evidence="5">
    <location>
        <begin position="11"/>
        <end position="76"/>
    </location>
</feature>
<dbReference type="GO" id="GO:0003677">
    <property type="term" value="F:DNA binding"/>
    <property type="evidence" value="ECO:0007669"/>
    <property type="project" value="InterPro"/>
</dbReference>
<dbReference type="AlphaFoldDB" id="A0A840CKD9"/>
<proteinExistence type="inferred from homology"/>
<dbReference type="SUPFAM" id="SSF88659">
    <property type="entry name" value="Sigma3 and sigma4 domains of RNA polymerase sigma factors"/>
    <property type="match status" value="1"/>
</dbReference>
<dbReference type="PANTHER" id="PTHR43133">
    <property type="entry name" value="RNA POLYMERASE ECF-TYPE SIGMA FACTO"/>
    <property type="match status" value="1"/>
</dbReference>
<evidence type="ECO:0000259" key="6">
    <source>
        <dbReference type="Pfam" id="PF08281"/>
    </source>
</evidence>
<evidence type="ECO:0000256" key="3">
    <source>
        <dbReference type="ARBA" id="ARBA00023082"/>
    </source>
</evidence>
<comment type="caution">
    <text evidence="7">The sequence shown here is derived from an EMBL/GenBank/DDBJ whole genome shotgun (WGS) entry which is preliminary data.</text>
</comment>
<evidence type="ECO:0000256" key="2">
    <source>
        <dbReference type="ARBA" id="ARBA00023015"/>
    </source>
</evidence>
<dbReference type="Pfam" id="PF08281">
    <property type="entry name" value="Sigma70_r4_2"/>
    <property type="match status" value="1"/>
</dbReference>
<gene>
    <name evidence="7" type="ORF">GGR21_000383</name>
</gene>
<dbReference type="RefSeq" id="WP_183305429.1">
    <property type="nucleotide sequence ID" value="NZ_JACIEP010000001.1"/>
</dbReference>
<dbReference type="GO" id="GO:0006352">
    <property type="term" value="P:DNA-templated transcription initiation"/>
    <property type="evidence" value="ECO:0007669"/>
    <property type="project" value="InterPro"/>
</dbReference>
<dbReference type="Gene3D" id="1.10.1740.10">
    <property type="match status" value="1"/>
</dbReference>
<dbReference type="Pfam" id="PF04542">
    <property type="entry name" value="Sigma70_r2"/>
    <property type="match status" value="1"/>
</dbReference>
<dbReference type="InterPro" id="IPR013249">
    <property type="entry name" value="RNA_pol_sigma70_r4_t2"/>
</dbReference>
<reference evidence="7 8" key="1">
    <citation type="submission" date="2020-08" db="EMBL/GenBank/DDBJ databases">
        <title>Genomic Encyclopedia of Type Strains, Phase IV (KMG-IV): sequencing the most valuable type-strain genomes for metagenomic binning, comparative biology and taxonomic classification.</title>
        <authorList>
            <person name="Goeker M."/>
        </authorList>
    </citation>
    <scope>NUCLEOTIDE SEQUENCE [LARGE SCALE GENOMIC DNA]</scope>
    <source>
        <strain evidence="7 8">DSM 104969</strain>
    </source>
</reference>
<dbReference type="InterPro" id="IPR014284">
    <property type="entry name" value="RNA_pol_sigma-70_dom"/>
</dbReference>
<keyword evidence="8" id="KW-1185">Reference proteome</keyword>
<evidence type="ECO:0000259" key="5">
    <source>
        <dbReference type="Pfam" id="PF04542"/>
    </source>
</evidence>
<feature type="domain" description="RNA polymerase sigma factor 70 region 4 type 2" evidence="6">
    <location>
        <begin position="109"/>
        <end position="157"/>
    </location>
</feature>
<dbReference type="NCBIfam" id="TIGR02985">
    <property type="entry name" value="Sig70_bacteroi1"/>
    <property type="match status" value="1"/>
</dbReference>
<keyword evidence="4" id="KW-0804">Transcription</keyword>
<evidence type="ECO:0000313" key="8">
    <source>
        <dbReference type="Proteomes" id="UP000555103"/>
    </source>
</evidence>
<dbReference type="Proteomes" id="UP000555103">
    <property type="component" value="Unassembled WGS sequence"/>
</dbReference>
<dbReference type="GO" id="GO:0016987">
    <property type="term" value="F:sigma factor activity"/>
    <property type="evidence" value="ECO:0007669"/>
    <property type="project" value="UniProtKB-KW"/>
</dbReference>
<evidence type="ECO:0000256" key="1">
    <source>
        <dbReference type="ARBA" id="ARBA00010641"/>
    </source>
</evidence>
<protein>
    <submittedName>
        <fullName evidence="7">RNA polymerase sigma-70 factor (ECF subfamily)</fullName>
    </submittedName>
</protein>
<keyword evidence="3" id="KW-0731">Sigma factor</keyword>
<accession>A0A840CKD9</accession>
<sequence length="173" mass="20754">MLNREDFEHTFNLYYRSLCKYLLLFTDDFGMIEDTVQSIYVKLWEDKDTISINYIKTYLFVSAKNRILNSIRDQQKRRDLLQDYFVNELIKEQADEIIDIDEFISLVEKSVDDLPPKTKNVYCLSRYNNMSYKEIASKENISVKTVENHISNALQRINNHLKTYYKKVFSIFL</sequence>
<evidence type="ECO:0000313" key="7">
    <source>
        <dbReference type="EMBL" id="MBB4034498.1"/>
    </source>
</evidence>
<dbReference type="InterPro" id="IPR013325">
    <property type="entry name" value="RNA_pol_sigma_r2"/>
</dbReference>
<dbReference type="Gene3D" id="1.10.10.10">
    <property type="entry name" value="Winged helix-like DNA-binding domain superfamily/Winged helix DNA-binding domain"/>
    <property type="match status" value="1"/>
</dbReference>
<dbReference type="InterPro" id="IPR007627">
    <property type="entry name" value="RNA_pol_sigma70_r2"/>
</dbReference>
<dbReference type="EMBL" id="JACIEP010000001">
    <property type="protein sequence ID" value="MBB4034498.1"/>
    <property type="molecule type" value="Genomic_DNA"/>
</dbReference>
<comment type="similarity">
    <text evidence="1">Belongs to the sigma-70 factor family. ECF subfamily.</text>
</comment>
<evidence type="ECO:0000256" key="4">
    <source>
        <dbReference type="ARBA" id="ARBA00023163"/>
    </source>
</evidence>
<dbReference type="SUPFAM" id="SSF88946">
    <property type="entry name" value="Sigma2 domain of RNA polymerase sigma factors"/>
    <property type="match status" value="1"/>
</dbReference>
<organism evidence="7 8">
    <name type="scientific">Dysgonomonas hofstadii</name>
    <dbReference type="NCBI Taxonomy" id="637886"/>
    <lineage>
        <taxon>Bacteria</taxon>
        <taxon>Pseudomonadati</taxon>
        <taxon>Bacteroidota</taxon>
        <taxon>Bacteroidia</taxon>
        <taxon>Bacteroidales</taxon>
        <taxon>Dysgonomonadaceae</taxon>
        <taxon>Dysgonomonas</taxon>
    </lineage>
</organism>
<name>A0A840CKD9_9BACT</name>
<dbReference type="InterPro" id="IPR036388">
    <property type="entry name" value="WH-like_DNA-bd_sf"/>
</dbReference>
<dbReference type="NCBIfam" id="TIGR02937">
    <property type="entry name" value="sigma70-ECF"/>
    <property type="match status" value="1"/>
</dbReference>
<dbReference type="PANTHER" id="PTHR43133:SF46">
    <property type="entry name" value="RNA POLYMERASE SIGMA-70 FACTOR ECF SUBFAMILY"/>
    <property type="match status" value="1"/>
</dbReference>
<dbReference type="InterPro" id="IPR014327">
    <property type="entry name" value="RNA_pol_sigma70_bacteroid"/>
</dbReference>
<dbReference type="InterPro" id="IPR039425">
    <property type="entry name" value="RNA_pol_sigma-70-like"/>
</dbReference>
<keyword evidence="2" id="KW-0805">Transcription regulation</keyword>
<dbReference type="InterPro" id="IPR013324">
    <property type="entry name" value="RNA_pol_sigma_r3/r4-like"/>
</dbReference>